<comment type="caution">
    <text evidence="9">The sequence shown here is derived from an EMBL/GenBank/DDBJ whole genome shotgun (WGS) entry which is preliminary data.</text>
</comment>
<dbReference type="SUPFAM" id="SSF118215">
    <property type="entry name" value="Proton glutamate symport protein"/>
    <property type="match status" value="1"/>
</dbReference>
<evidence type="ECO:0000256" key="4">
    <source>
        <dbReference type="ARBA" id="ARBA00022692"/>
    </source>
</evidence>
<evidence type="ECO:0000313" key="9">
    <source>
        <dbReference type="EMBL" id="MBB5894374.1"/>
    </source>
</evidence>
<comment type="subcellular location">
    <subcellularLocation>
        <location evidence="1">Cell membrane</location>
        <topology evidence="1">Multi-pass membrane protein</topology>
    </subcellularLocation>
</comment>
<keyword evidence="7 8" id="KW-0472">Membrane</keyword>
<evidence type="ECO:0000256" key="2">
    <source>
        <dbReference type="ARBA" id="ARBA00022448"/>
    </source>
</evidence>
<dbReference type="Gene3D" id="1.10.3860.10">
    <property type="entry name" value="Sodium:dicarboxylate symporter"/>
    <property type="match status" value="1"/>
</dbReference>
<keyword evidence="6 8" id="KW-1133">Transmembrane helix</keyword>
<name>A0A7W9KKS5_9PSEU</name>
<keyword evidence="10" id="KW-1185">Reference proteome</keyword>
<keyword evidence="3" id="KW-1003">Cell membrane</keyword>
<evidence type="ECO:0000313" key="10">
    <source>
        <dbReference type="Proteomes" id="UP000585638"/>
    </source>
</evidence>
<evidence type="ECO:0000256" key="6">
    <source>
        <dbReference type="ARBA" id="ARBA00022989"/>
    </source>
</evidence>
<feature type="transmembrane region" description="Helical" evidence="8">
    <location>
        <begin position="72"/>
        <end position="94"/>
    </location>
</feature>
<feature type="transmembrane region" description="Helical" evidence="8">
    <location>
        <begin position="35"/>
        <end position="60"/>
    </location>
</feature>
<evidence type="ECO:0000256" key="5">
    <source>
        <dbReference type="ARBA" id="ARBA00022847"/>
    </source>
</evidence>
<proteinExistence type="predicted"/>
<dbReference type="GO" id="GO:0015366">
    <property type="term" value="F:malate:proton symporter activity"/>
    <property type="evidence" value="ECO:0007669"/>
    <property type="project" value="TreeGrafter"/>
</dbReference>
<dbReference type="GO" id="GO:0015138">
    <property type="term" value="F:fumarate transmembrane transporter activity"/>
    <property type="evidence" value="ECO:0007669"/>
    <property type="project" value="TreeGrafter"/>
</dbReference>
<dbReference type="RefSeq" id="WP_184866295.1">
    <property type="nucleotide sequence ID" value="NZ_JACHIR010000001.1"/>
</dbReference>
<reference evidence="9 10" key="1">
    <citation type="submission" date="2020-08" db="EMBL/GenBank/DDBJ databases">
        <title>Sequencing the genomes of 1000 actinobacteria strains.</title>
        <authorList>
            <person name="Klenk H.-P."/>
        </authorList>
    </citation>
    <scope>NUCLEOTIDE SEQUENCE [LARGE SCALE GENOMIC DNA]</scope>
    <source>
        <strain evidence="9 10">DSM 43851</strain>
    </source>
</reference>
<evidence type="ECO:0000256" key="1">
    <source>
        <dbReference type="ARBA" id="ARBA00004651"/>
    </source>
</evidence>
<dbReference type="GO" id="GO:0015141">
    <property type="term" value="F:succinate transmembrane transporter activity"/>
    <property type="evidence" value="ECO:0007669"/>
    <property type="project" value="TreeGrafter"/>
</dbReference>
<keyword evidence="2" id="KW-0813">Transport</keyword>
<protein>
    <submittedName>
        <fullName evidence="9">Aerobic C4-dicarboxylate transport protein</fullName>
    </submittedName>
</protein>
<dbReference type="InterPro" id="IPR036458">
    <property type="entry name" value="Na:dicarbo_symporter_sf"/>
</dbReference>
<dbReference type="InterPro" id="IPR001991">
    <property type="entry name" value="Na-dicarboxylate_symporter"/>
</dbReference>
<feature type="transmembrane region" description="Helical" evidence="8">
    <location>
        <begin position="213"/>
        <end position="236"/>
    </location>
</feature>
<dbReference type="FunFam" id="1.10.3860.10:FF:000001">
    <property type="entry name" value="C4-dicarboxylate transport protein"/>
    <property type="match status" value="1"/>
</dbReference>
<dbReference type="GO" id="GO:0005886">
    <property type="term" value="C:plasma membrane"/>
    <property type="evidence" value="ECO:0007669"/>
    <property type="project" value="UniProtKB-SubCell"/>
</dbReference>
<dbReference type="PRINTS" id="PR00173">
    <property type="entry name" value="EDTRNSPORT"/>
</dbReference>
<sequence length="433" mass="44942">MRRLYLWVLTAIALGAVFGLAFPKQAAGSKWLADLFLNLVKVVTAPTIFLTVVVGIAGLGSLAKAGGLAARALGYFMAMTAVALLLGLVVGNVLRPGDGLNLAADPALAANTIKSAEATSTSITDFVLGLVPTSFVGAFTGGQPIQVLLIAVLVAIALSGLGDRAKPVVRALETLAQLMFQLIRVIMYAAPIGAFGGIAYTVGAFGGRVLGNLALLVVTFWVTCVVFVVVLLGLVAKLAGFTIFRLIRYLSDEILIVVGTSSSETVLPRLMTKLENAGVSRSVVGMVVPAGYSFNLDGICIYLTLGALFIAQATGHEVSLPTQLGMVAFMLVSSKGAAGVTGAGLITLTASLQAFDNPAIPVVGIALLVGVDRFMSEARSTINVISNGVATLFIARWQGDLDRNRLREVLTHRRLGDTTRLPSGAVSTVTDAA</sequence>
<organism evidence="9 10">
    <name type="scientific">Kutzneria kofuensis</name>
    <dbReference type="NCBI Taxonomy" id="103725"/>
    <lineage>
        <taxon>Bacteria</taxon>
        <taxon>Bacillati</taxon>
        <taxon>Actinomycetota</taxon>
        <taxon>Actinomycetes</taxon>
        <taxon>Pseudonocardiales</taxon>
        <taxon>Pseudonocardiaceae</taxon>
        <taxon>Kutzneria</taxon>
    </lineage>
</organism>
<gene>
    <name evidence="9" type="ORF">BJ998_005570</name>
</gene>
<dbReference type="PANTHER" id="PTHR42865">
    <property type="entry name" value="PROTON/GLUTAMATE-ASPARTATE SYMPORTER"/>
    <property type="match status" value="1"/>
</dbReference>
<keyword evidence="4 8" id="KW-0812">Transmembrane</keyword>
<dbReference type="Proteomes" id="UP000585638">
    <property type="component" value="Unassembled WGS sequence"/>
</dbReference>
<dbReference type="PANTHER" id="PTHR42865:SF1">
    <property type="entry name" value="AEROBIC C4-DICARBOXYLATE TRANSPORT PROTEIN"/>
    <property type="match status" value="1"/>
</dbReference>
<dbReference type="GO" id="GO:0070778">
    <property type="term" value="P:L-aspartate transmembrane transport"/>
    <property type="evidence" value="ECO:0007669"/>
    <property type="project" value="TreeGrafter"/>
</dbReference>
<dbReference type="Pfam" id="PF00375">
    <property type="entry name" value="SDF"/>
    <property type="match status" value="1"/>
</dbReference>
<feature type="transmembrane region" description="Helical" evidence="8">
    <location>
        <begin position="144"/>
        <end position="161"/>
    </location>
</feature>
<evidence type="ECO:0000256" key="8">
    <source>
        <dbReference type="SAM" id="Phobius"/>
    </source>
</evidence>
<evidence type="ECO:0000256" key="3">
    <source>
        <dbReference type="ARBA" id="ARBA00022475"/>
    </source>
</evidence>
<evidence type="ECO:0000256" key="7">
    <source>
        <dbReference type="ARBA" id="ARBA00023136"/>
    </source>
</evidence>
<keyword evidence="5" id="KW-0769">Symport</keyword>
<dbReference type="AlphaFoldDB" id="A0A7W9KKS5"/>
<feature type="transmembrane region" description="Helical" evidence="8">
    <location>
        <begin position="182"/>
        <end position="207"/>
    </location>
</feature>
<accession>A0A7W9KKS5</accession>
<dbReference type="EMBL" id="JACHIR010000001">
    <property type="protein sequence ID" value="MBB5894374.1"/>
    <property type="molecule type" value="Genomic_DNA"/>
</dbReference>